<dbReference type="STRING" id="937777.Deipe_1712"/>
<dbReference type="EMBL" id="CP003382">
    <property type="protein sequence ID" value="AFZ67234.1"/>
    <property type="molecule type" value="Genomic_DNA"/>
</dbReference>
<gene>
    <name evidence="1" type="ordered locus">Deipe_1712</name>
</gene>
<dbReference type="AlphaFoldDB" id="L0A1A4"/>
<evidence type="ECO:0000313" key="1">
    <source>
        <dbReference type="EMBL" id="AFZ67234.1"/>
    </source>
</evidence>
<accession>L0A1A4</accession>
<organism evidence="1 2">
    <name type="scientific">Deinococcus peraridilitoris (strain DSM 19664 / LMG 22246 / CIP 109416 / KR-200)</name>
    <dbReference type="NCBI Taxonomy" id="937777"/>
    <lineage>
        <taxon>Bacteria</taxon>
        <taxon>Thermotogati</taxon>
        <taxon>Deinococcota</taxon>
        <taxon>Deinococci</taxon>
        <taxon>Deinococcales</taxon>
        <taxon>Deinococcaceae</taxon>
        <taxon>Deinococcus</taxon>
    </lineage>
</organism>
<dbReference type="PATRIC" id="fig|937777.3.peg.1715"/>
<dbReference type="KEGG" id="dpd:Deipe_1712"/>
<sequence length="94" mass="10359">MSVKASEHQVRVLKALRAGGLLVMHTRGERGPYYTLDGRWLSVTLVKGLEAARLIQREGSSGRVVASYQLTPAGESALAEWEAVRPPLTSEERR</sequence>
<evidence type="ECO:0008006" key="3">
    <source>
        <dbReference type="Google" id="ProtNLM"/>
    </source>
</evidence>
<name>L0A1A4_DEIPD</name>
<proteinExistence type="predicted"/>
<reference evidence="2" key="1">
    <citation type="submission" date="2012-03" db="EMBL/GenBank/DDBJ databases">
        <title>Complete sequence of chromosome of Deinococcus peraridilitoris DSM 19664.</title>
        <authorList>
            <person name="Lucas S."/>
            <person name="Copeland A."/>
            <person name="Lapidus A."/>
            <person name="Glavina del Rio T."/>
            <person name="Dalin E."/>
            <person name="Tice H."/>
            <person name="Bruce D."/>
            <person name="Goodwin L."/>
            <person name="Pitluck S."/>
            <person name="Peters L."/>
            <person name="Mikhailova N."/>
            <person name="Lu M."/>
            <person name="Kyrpides N."/>
            <person name="Mavromatis K."/>
            <person name="Ivanova N."/>
            <person name="Brettin T."/>
            <person name="Detter J.C."/>
            <person name="Han C."/>
            <person name="Larimer F."/>
            <person name="Land M."/>
            <person name="Hauser L."/>
            <person name="Markowitz V."/>
            <person name="Cheng J.-F."/>
            <person name="Hugenholtz P."/>
            <person name="Woyke T."/>
            <person name="Wu D."/>
            <person name="Pukall R."/>
            <person name="Steenblock K."/>
            <person name="Brambilla E."/>
            <person name="Klenk H.-P."/>
            <person name="Eisen J.A."/>
        </authorList>
    </citation>
    <scope>NUCLEOTIDE SEQUENCE [LARGE SCALE GENOMIC DNA]</scope>
    <source>
        <strain evidence="2">DSM 19664 / LMG 22246 / CIP 109416 / KR-200</strain>
    </source>
</reference>
<evidence type="ECO:0000313" key="2">
    <source>
        <dbReference type="Proteomes" id="UP000010467"/>
    </source>
</evidence>
<dbReference type="HOGENOM" id="CLU_2435921_0_0_0"/>
<keyword evidence="2" id="KW-1185">Reference proteome</keyword>
<dbReference type="Proteomes" id="UP000010467">
    <property type="component" value="Chromosome"/>
</dbReference>
<protein>
    <recommendedName>
        <fullName evidence="3">Transcriptional regulator</fullName>
    </recommendedName>
</protein>